<protein>
    <submittedName>
        <fullName evidence="2">Radical SAM domain protein</fullName>
    </submittedName>
</protein>
<dbReference type="HOGENOM" id="CLU_103667_0_0_9"/>
<dbReference type="EMBL" id="CP001056">
    <property type="protein sequence ID" value="ACD22747.1"/>
    <property type="molecule type" value="Genomic_DNA"/>
</dbReference>
<evidence type="ECO:0000313" key="2">
    <source>
        <dbReference type="EMBL" id="ACD22747.1"/>
    </source>
</evidence>
<feature type="domain" description="Elp3/MiaA/NifB-like radical SAM core" evidence="1">
    <location>
        <begin position="13"/>
        <end position="211"/>
    </location>
</feature>
<proteinExistence type="predicted"/>
<dbReference type="GO" id="GO:0051536">
    <property type="term" value="F:iron-sulfur cluster binding"/>
    <property type="evidence" value="ECO:0007669"/>
    <property type="project" value="InterPro"/>
</dbReference>
<accession>B2TPP8</accession>
<dbReference type="AlphaFoldDB" id="B2TPP8"/>
<accession>U4PJH4</accession>
<dbReference type="SMART" id="SM00729">
    <property type="entry name" value="Elp3"/>
    <property type="match status" value="1"/>
</dbReference>
<dbReference type="PATRIC" id="fig|935198.13.peg.2982"/>
<dbReference type="KEGG" id="cbk:CLL_A3019"/>
<dbReference type="GO" id="GO:0003824">
    <property type="term" value="F:catalytic activity"/>
    <property type="evidence" value="ECO:0007669"/>
    <property type="project" value="InterPro"/>
</dbReference>
<reference evidence="2" key="1">
    <citation type="submission" date="2009-06" db="EMBL/GenBank/DDBJ databases">
        <authorList>
            <consortium name="US DOE Joint Genome Institute (JGI-PGF)"/>
            <person name="Lucas S."/>
            <person name="Copeland A."/>
            <person name="Lapidus A."/>
            <person name="Glavina del Rio T."/>
            <person name="Dalin E."/>
            <person name="Tice H."/>
            <person name="Bruce D."/>
            <person name="Goodwin L."/>
            <person name="Pitluck S."/>
            <person name="Kyrpides N."/>
            <person name="Mavromatis K."/>
            <person name="Ivanova N."/>
            <person name="Saunders E."/>
            <person name="Brettin T."/>
            <person name="Detter J.C."/>
            <person name="Han C."/>
            <person name="Larimer F."/>
            <person name="Land M."/>
            <person name="Hauser L."/>
            <person name="Markowitz V."/>
            <person name="Cheng J.-F."/>
            <person name="Hugenholtz P."/>
            <person name="Woyke T."/>
            <person name="Wu D."/>
            <person name="Gronow S."/>
            <person name="Klenk H.-P."/>
            <person name="Eisen J.A."/>
        </authorList>
    </citation>
    <scope>NUCLEOTIDE SEQUENCE</scope>
    <source>
        <strain evidence="2">Eklund 17B</strain>
    </source>
</reference>
<dbReference type="InterPro" id="IPR006638">
    <property type="entry name" value="Elp3/MiaA/NifB-like_rSAM"/>
</dbReference>
<name>B2TPP8_CLOBB</name>
<dbReference type="SUPFAM" id="SSF102114">
    <property type="entry name" value="Radical SAM enzymes"/>
    <property type="match status" value="1"/>
</dbReference>
<organism evidence="2">
    <name type="scientific">Clostridium botulinum (strain Eklund 17B / Type B)</name>
    <dbReference type="NCBI Taxonomy" id="935198"/>
    <lineage>
        <taxon>Bacteria</taxon>
        <taxon>Bacillati</taxon>
        <taxon>Bacillota</taxon>
        <taxon>Clostridia</taxon>
        <taxon>Eubacteriales</taxon>
        <taxon>Clostridiaceae</taxon>
        <taxon>Clostridium</taxon>
    </lineage>
</organism>
<gene>
    <name evidence="2" type="ordered locus">CLL_A3019</name>
</gene>
<reference evidence="2" key="2">
    <citation type="submission" date="2009-08" db="EMBL/GenBank/DDBJ databases">
        <authorList>
            <person name="Shrivastava S."/>
            <person name="Brinkac L.M."/>
            <person name="Dodson R.J."/>
            <person name="Harkins D.M."/>
            <person name="Durkin A.S."/>
            <person name="Sutton G."/>
        </authorList>
    </citation>
    <scope>NUCLEOTIDE SEQUENCE</scope>
    <source>
        <strain evidence="2">Eklund 17B</strain>
    </source>
</reference>
<dbReference type="InterPro" id="IPR058240">
    <property type="entry name" value="rSAM_sf"/>
</dbReference>
<sequence length="229" mass="27345">MDRYNIIEEKNKREIVLLKGFPCIWGKCTFCDYIDDNSTKEEEINKLNFEVLDNVKGVYKTLEVINSGSCFELPKETLKKIKEVINKNGIKKIFLESHWCYKNRLQEMRDFFGIEIVFKIGVESFDNDFRNKFLNKNANFKTYEEVKENFQSVCLLVGIKGQNKEMIKRDIDIVLHHFDYGTVNIFTENTTEIKRDEELIKWFEKEYQFLRYVEKIEILFENTDFGVGD</sequence>
<evidence type="ECO:0000259" key="1">
    <source>
        <dbReference type="SMART" id="SM00729"/>
    </source>
</evidence>